<organism evidence="3 4">
    <name type="scientific">Lysinibacillus contaminans</name>
    <dbReference type="NCBI Taxonomy" id="1293441"/>
    <lineage>
        <taxon>Bacteria</taxon>
        <taxon>Bacillati</taxon>
        <taxon>Bacillota</taxon>
        <taxon>Bacilli</taxon>
        <taxon>Bacillales</taxon>
        <taxon>Bacillaceae</taxon>
        <taxon>Lysinibacillus</taxon>
    </lineage>
</organism>
<evidence type="ECO:0000256" key="1">
    <source>
        <dbReference type="SAM" id="Coils"/>
    </source>
</evidence>
<keyword evidence="4" id="KW-1185">Reference proteome</keyword>
<evidence type="ECO:0000313" key="3">
    <source>
        <dbReference type="EMBL" id="KOS69059.1"/>
    </source>
</evidence>
<protein>
    <submittedName>
        <fullName evidence="3">Uncharacterized protein</fullName>
    </submittedName>
</protein>
<feature type="compositionally biased region" description="Basic and acidic residues" evidence="2">
    <location>
        <begin position="1"/>
        <end position="13"/>
    </location>
</feature>
<dbReference type="Proteomes" id="UP000050668">
    <property type="component" value="Unassembled WGS sequence"/>
</dbReference>
<accession>A0ABR5K3Y5</accession>
<keyword evidence="1" id="KW-0175">Coiled coil</keyword>
<dbReference type="RefSeq" id="WP_053583918.1">
    <property type="nucleotide sequence ID" value="NZ_LGRV01000003.1"/>
</dbReference>
<feature type="coiled-coil region" evidence="1">
    <location>
        <begin position="58"/>
        <end position="88"/>
    </location>
</feature>
<gene>
    <name evidence="3" type="ORF">AEA09_11215</name>
</gene>
<name>A0ABR5K3Y5_9BACI</name>
<evidence type="ECO:0000256" key="2">
    <source>
        <dbReference type="SAM" id="MobiDB-lite"/>
    </source>
</evidence>
<feature type="region of interest" description="Disordered" evidence="2">
    <location>
        <begin position="1"/>
        <end position="22"/>
    </location>
</feature>
<proteinExistence type="predicted"/>
<evidence type="ECO:0000313" key="4">
    <source>
        <dbReference type="Proteomes" id="UP000050668"/>
    </source>
</evidence>
<comment type="caution">
    <text evidence="3">The sequence shown here is derived from an EMBL/GenBank/DDBJ whole genome shotgun (WGS) entry which is preliminary data.</text>
</comment>
<reference evidence="4" key="1">
    <citation type="submission" date="2015-07" db="EMBL/GenBank/DDBJ databases">
        <title>Fjat-14205 dsm 2895.</title>
        <authorList>
            <person name="Liu B."/>
            <person name="Wang J."/>
            <person name="Zhu Y."/>
            <person name="Liu G."/>
            <person name="Chen Q."/>
            <person name="Chen Z."/>
            <person name="Lan J."/>
            <person name="Che J."/>
            <person name="Ge C."/>
            <person name="Shi H."/>
            <person name="Pan Z."/>
            <person name="Liu X."/>
        </authorList>
    </citation>
    <scope>NUCLEOTIDE SEQUENCE [LARGE SCALE GENOMIC DNA]</scope>
    <source>
        <strain evidence="4">DSM 25560</strain>
    </source>
</reference>
<dbReference type="EMBL" id="LGRV01000003">
    <property type="protein sequence ID" value="KOS69059.1"/>
    <property type="molecule type" value="Genomic_DNA"/>
</dbReference>
<sequence>MAKHSDVSWKQDHPSTLSSNSVQKAERLLKIAKSRPEEMAVEHVFEQVSHAENALSNAEQYGEHLDIVQQNREQLEQIRQQLHEMKNQ</sequence>